<dbReference type="InterPro" id="IPR029052">
    <property type="entry name" value="Metallo-depent_PP-like"/>
</dbReference>
<dbReference type="OrthoDB" id="9800565at2"/>
<dbReference type="InterPro" id="IPR024654">
    <property type="entry name" value="Calcineurin-like_PHP_lpxH"/>
</dbReference>
<dbReference type="PANTHER" id="PTHR11124">
    <property type="entry name" value="VACUOLAR SORTING PROTEIN VPS29"/>
    <property type="match status" value="1"/>
</dbReference>
<dbReference type="EC" id="3.1.4.-" evidence="2"/>
<dbReference type="Pfam" id="PF12850">
    <property type="entry name" value="Metallophos_2"/>
    <property type="match status" value="1"/>
</dbReference>
<keyword evidence="2" id="KW-0479">Metal-binding</keyword>
<evidence type="ECO:0000256" key="2">
    <source>
        <dbReference type="RuleBase" id="RU362039"/>
    </source>
</evidence>
<protein>
    <recommendedName>
        <fullName evidence="2">Phosphoesterase</fullName>
        <ecNumber evidence="2">3.1.4.-</ecNumber>
    </recommendedName>
</protein>
<evidence type="ECO:0000313" key="4">
    <source>
        <dbReference type="EMBL" id="GAM16721.1"/>
    </source>
</evidence>
<dbReference type="AlphaFoldDB" id="A0A0A8XF01"/>
<dbReference type="GO" id="GO:0016787">
    <property type="term" value="F:hydrolase activity"/>
    <property type="evidence" value="ECO:0007669"/>
    <property type="project" value="UniProtKB-UniRule"/>
</dbReference>
<dbReference type="Proteomes" id="UP000031014">
    <property type="component" value="Unassembled WGS sequence"/>
</dbReference>
<name>A0A0A8XF01_MESS1</name>
<evidence type="ECO:0000259" key="3">
    <source>
        <dbReference type="Pfam" id="PF12850"/>
    </source>
</evidence>
<organism evidence="4 5">
    <name type="scientific">Mesobacillus selenatarsenatis (strain DSM 18680 / JCM 14380 / FERM P-15431 / SF-1)</name>
    <dbReference type="NCBI Taxonomy" id="1321606"/>
    <lineage>
        <taxon>Bacteria</taxon>
        <taxon>Bacillati</taxon>
        <taxon>Bacillota</taxon>
        <taxon>Bacilli</taxon>
        <taxon>Bacillales</taxon>
        <taxon>Bacillaceae</taxon>
        <taxon>Mesobacillus</taxon>
    </lineage>
</organism>
<comment type="similarity">
    <text evidence="1 2">Belongs to the metallophosphoesterase superfamily. YfcE family.</text>
</comment>
<dbReference type="NCBIfam" id="TIGR00040">
    <property type="entry name" value="yfcE"/>
    <property type="match status" value="1"/>
</dbReference>
<dbReference type="InterPro" id="IPR000979">
    <property type="entry name" value="Phosphodiesterase_MJ0936/Vps29"/>
</dbReference>
<dbReference type="GO" id="GO:0046872">
    <property type="term" value="F:metal ion binding"/>
    <property type="evidence" value="ECO:0007669"/>
    <property type="project" value="UniProtKB-KW"/>
</dbReference>
<comment type="caution">
    <text evidence="4">The sequence shown here is derived from an EMBL/GenBank/DDBJ whole genome shotgun (WGS) entry which is preliminary data.</text>
</comment>
<reference evidence="4 5" key="1">
    <citation type="submission" date="2013-06" db="EMBL/GenBank/DDBJ databases">
        <title>Whole genome shotgun sequence of Bacillus selenatarsenatis SF-1.</title>
        <authorList>
            <person name="Kuroda M."/>
            <person name="Sei K."/>
            <person name="Yamashita M."/>
            <person name="Ike M."/>
        </authorList>
    </citation>
    <scope>NUCLEOTIDE SEQUENCE [LARGE SCALE GENOMIC DNA]</scope>
    <source>
        <strain evidence="4 5">SF-1</strain>
    </source>
</reference>
<comment type="cofactor">
    <cofactor evidence="2">
        <name>a divalent metal cation</name>
        <dbReference type="ChEBI" id="CHEBI:60240"/>
    </cofactor>
</comment>
<proteinExistence type="inferred from homology"/>
<dbReference type="Gene3D" id="3.60.21.10">
    <property type="match status" value="1"/>
</dbReference>
<accession>A0A0A8XF01</accession>
<feature type="domain" description="Calcineurin-like phosphoesterase" evidence="3">
    <location>
        <begin position="1"/>
        <end position="151"/>
    </location>
</feature>
<evidence type="ECO:0000313" key="5">
    <source>
        <dbReference type="Proteomes" id="UP000031014"/>
    </source>
</evidence>
<keyword evidence="5" id="KW-1185">Reference proteome</keyword>
<sequence length="165" mass="18585">MKIVVISDTHMPKKAKKLPERLLLDLEDCDYIIHAGDWQSEELYNQLKQYGPVIGVSGNVDGPELKSLLKTKELFRAGDFHIGIVHGHGTGKTTEKRAIETFEADEVDCIVFGHSHIPVLKEISGVIVFNPGSPTDKRRQQEFSYGILTVGEEIRAEHIFFKDKN</sequence>
<dbReference type="STRING" id="1321606.SAMD00020551_4951"/>
<dbReference type="SUPFAM" id="SSF56300">
    <property type="entry name" value="Metallo-dependent phosphatases"/>
    <property type="match status" value="1"/>
</dbReference>
<dbReference type="EMBL" id="BASE01000138">
    <property type="protein sequence ID" value="GAM16721.1"/>
    <property type="molecule type" value="Genomic_DNA"/>
</dbReference>
<gene>
    <name evidence="4" type="ORF">SAMD00020551_4951</name>
</gene>
<evidence type="ECO:0000256" key="1">
    <source>
        <dbReference type="ARBA" id="ARBA00008950"/>
    </source>
</evidence>